<dbReference type="GO" id="GO:0005524">
    <property type="term" value="F:ATP binding"/>
    <property type="evidence" value="ECO:0007669"/>
    <property type="project" value="InterPro"/>
</dbReference>
<dbReference type="GO" id="GO:0046041">
    <property type="term" value="P:ITP metabolic process"/>
    <property type="evidence" value="ECO:0007669"/>
    <property type="project" value="UniProtKB-UniRule"/>
</dbReference>
<dbReference type="PRINTS" id="PR00094">
    <property type="entry name" value="ADENYLTKNASE"/>
</dbReference>
<evidence type="ECO:0000256" key="1">
    <source>
        <dbReference type="ARBA" id="ARBA00004305"/>
    </source>
</evidence>
<keyword evidence="5 7" id="KW-0496">Mitochondrion</keyword>
<reference evidence="9" key="1">
    <citation type="submission" date="2022-11" db="UniProtKB">
        <authorList>
            <consortium name="EnsemblMetazoa"/>
        </authorList>
    </citation>
    <scope>IDENTIFICATION</scope>
</reference>
<evidence type="ECO:0000313" key="10">
    <source>
        <dbReference type="Proteomes" id="UP000887567"/>
    </source>
</evidence>
<dbReference type="GO" id="GO:0046039">
    <property type="term" value="P:GTP metabolic process"/>
    <property type="evidence" value="ECO:0007669"/>
    <property type="project" value="UniProtKB-UniRule"/>
</dbReference>
<dbReference type="KEGG" id="epa:110253214"/>
<dbReference type="InterPro" id="IPR028586">
    <property type="entry name" value="AK3/Ak4_mitochondrial"/>
</dbReference>
<dbReference type="GO" id="GO:0005759">
    <property type="term" value="C:mitochondrial matrix"/>
    <property type="evidence" value="ECO:0007669"/>
    <property type="project" value="UniProtKB-SubCell"/>
</dbReference>
<evidence type="ECO:0000256" key="6">
    <source>
        <dbReference type="ARBA" id="ARBA00023134"/>
    </source>
</evidence>
<dbReference type="Pfam" id="PF05191">
    <property type="entry name" value="ADK_lid"/>
    <property type="match status" value="1"/>
</dbReference>
<feature type="binding site" evidence="7">
    <location>
        <begin position="124"/>
        <end position="125"/>
    </location>
    <ligand>
        <name>GTP</name>
        <dbReference type="ChEBI" id="CHEBI:37565"/>
    </ligand>
</feature>
<dbReference type="GO" id="GO:0046899">
    <property type="term" value="F:nucleoside triphosphate adenylate kinase activity"/>
    <property type="evidence" value="ECO:0007669"/>
    <property type="project" value="UniProtKB-UniRule"/>
</dbReference>
<comment type="subunit">
    <text evidence="7">Monomer.</text>
</comment>
<feature type="binding site" evidence="7">
    <location>
        <position position="85"/>
    </location>
    <ligand>
        <name>AMP</name>
        <dbReference type="ChEBI" id="CHEBI:456215"/>
    </ligand>
</feature>
<evidence type="ECO:0000313" key="9">
    <source>
        <dbReference type="EnsemblMetazoa" id="XP_020915751.1"/>
    </source>
</evidence>
<evidence type="ECO:0000256" key="2">
    <source>
        <dbReference type="ARBA" id="ARBA00022679"/>
    </source>
</evidence>
<dbReference type="RefSeq" id="XP_020915751.1">
    <property type="nucleotide sequence ID" value="XM_021060092.2"/>
</dbReference>
<evidence type="ECO:0000259" key="8">
    <source>
        <dbReference type="Pfam" id="PF05191"/>
    </source>
</evidence>
<dbReference type="AlphaFoldDB" id="A0A913Y647"/>
<keyword evidence="3 7" id="KW-0547">Nucleotide-binding</keyword>
<accession>A0A913Y647</accession>
<dbReference type="Proteomes" id="UP000887567">
    <property type="component" value="Unplaced"/>
</dbReference>
<evidence type="ECO:0000256" key="4">
    <source>
        <dbReference type="ARBA" id="ARBA00022777"/>
    </source>
</evidence>
<keyword evidence="2 7" id="KW-0808">Transferase</keyword>
<comment type="domain">
    <text evidence="7">Consists of three domains, a large central CORE domain and two small peripheral domains, NMPbind and LID, which undergo movements during catalysis. The LID domain closes over the site of phosphoryl transfer upon GTP binding. Assembling and dissambling the active center during each catalytic cycle provides an effective means to prevent GTP hydrolysis.</text>
</comment>
<evidence type="ECO:0000256" key="3">
    <source>
        <dbReference type="ARBA" id="ARBA00022741"/>
    </source>
</evidence>
<feature type="binding site" evidence="7">
    <location>
        <position position="188"/>
    </location>
    <ligand>
        <name>GTP</name>
        <dbReference type="ChEBI" id="CHEBI:37565"/>
    </ligand>
</feature>
<organism evidence="9 10">
    <name type="scientific">Exaiptasia diaphana</name>
    <name type="common">Tropical sea anemone</name>
    <name type="synonym">Aiptasia pulchella</name>
    <dbReference type="NCBI Taxonomy" id="2652724"/>
    <lineage>
        <taxon>Eukaryota</taxon>
        <taxon>Metazoa</taxon>
        <taxon>Cnidaria</taxon>
        <taxon>Anthozoa</taxon>
        <taxon>Hexacorallia</taxon>
        <taxon>Actiniaria</taxon>
        <taxon>Aiptasiidae</taxon>
        <taxon>Exaiptasia</taxon>
    </lineage>
</organism>
<comment type="subcellular location">
    <subcellularLocation>
        <location evidence="1 7">Mitochondrion matrix</location>
    </subcellularLocation>
</comment>
<dbReference type="InterPro" id="IPR027417">
    <property type="entry name" value="P-loop_NTPase"/>
</dbReference>
<feature type="binding site" evidence="7">
    <location>
        <begin position="78"/>
        <end position="81"/>
    </location>
    <ligand>
        <name>AMP</name>
        <dbReference type="ChEBI" id="CHEBI:456215"/>
    </ligand>
</feature>
<dbReference type="HAMAP" id="MF_03169">
    <property type="entry name" value="Adenylate_kinase_AK3"/>
    <property type="match status" value="1"/>
</dbReference>
<dbReference type="OMA" id="YPRNMSQ"/>
<feature type="binding site" evidence="7">
    <location>
        <position position="26"/>
    </location>
    <ligand>
        <name>AMP</name>
        <dbReference type="ChEBI" id="CHEBI:456215"/>
    </ligand>
</feature>
<dbReference type="HAMAP" id="MF_00235">
    <property type="entry name" value="Adenylate_kinase_Adk"/>
    <property type="match status" value="1"/>
</dbReference>
<dbReference type="GO" id="GO:0004017">
    <property type="term" value="F:AMP kinase activity"/>
    <property type="evidence" value="ECO:0007669"/>
    <property type="project" value="InterPro"/>
</dbReference>
<dbReference type="OrthoDB" id="439792at2759"/>
<dbReference type="InterPro" id="IPR006259">
    <property type="entry name" value="Adenyl_kin_sub"/>
</dbReference>
<dbReference type="InterPro" id="IPR000850">
    <property type="entry name" value="Adenylat/UMP-CMP_kin"/>
</dbReference>
<dbReference type="GO" id="GO:0046033">
    <property type="term" value="P:AMP metabolic process"/>
    <property type="evidence" value="ECO:0007669"/>
    <property type="project" value="UniProtKB-UniRule"/>
</dbReference>
<evidence type="ECO:0000256" key="5">
    <source>
        <dbReference type="ARBA" id="ARBA00023128"/>
    </source>
</evidence>
<feature type="binding site" evidence="7">
    <location>
        <position position="148"/>
    </location>
    <ligand>
        <name>AMP</name>
        <dbReference type="ChEBI" id="CHEBI:456215"/>
    </ligand>
</feature>
<dbReference type="PANTHER" id="PTHR23359">
    <property type="entry name" value="NUCLEOTIDE KINASE"/>
    <property type="match status" value="1"/>
</dbReference>
<feature type="domain" description="Adenylate kinase active site lid" evidence="8">
    <location>
        <begin position="115"/>
        <end position="150"/>
    </location>
</feature>
<protein>
    <recommendedName>
        <fullName evidence="7">GTP:AMP phosphotransferase, mitochondrial</fullName>
        <ecNumber evidence="7">2.7.4.10</ecNumber>
    </recommendedName>
    <alternativeName>
        <fullName evidence="7">Adenylate kinase 3</fullName>
        <shortName evidence="7">AK 3</shortName>
    </alternativeName>
</protein>
<dbReference type="InterPro" id="IPR033690">
    <property type="entry name" value="Adenylat_kinase_CS"/>
</dbReference>
<comment type="similarity">
    <text evidence="7">Belongs to the adenylate kinase family. AK3 subfamily.</text>
</comment>
<dbReference type="Gene3D" id="3.40.50.300">
    <property type="entry name" value="P-loop containing nucleotide triphosphate hydrolases"/>
    <property type="match status" value="1"/>
</dbReference>
<sequence>MGPPGSGKGTVSERIVRDFGLDHLSSGDLLRSHIQNNTDIGKEAKKYIDKGHLVPDNLMVDLALKELEQRKSGWLLDGFPRTVSQAEVLSQNQTIDIVVNLDVPFETIIERIKQRWIHFASGRVYNLEFNPPKVPGKDDITGEPLMQREDDKPETVKARLQKYEEQTKPLIEYYSNLNKLQSFAGTETNVIWPVVKKYLEENFFKNK</sequence>
<feature type="binding site" evidence="7">
    <location>
        <begin position="52"/>
        <end position="54"/>
    </location>
    <ligand>
        <name>AMP</name>
        <dbReference type="ChEBI" id="CHEBI:456215"/>
    </ligand>
</feature>
<dbReference type="FunFam" id="3.40.50.300:FF:000106">
    <property type="entry name" value="Adenylate kinase mitochondrial"/>
    <property type="match status" value="1"/>
</dbReference>
<dbReference type="Pfam" id="PF00406">
    <property type="entry name" value="ADK"/>
    <property type="match status" value="1"/>
</dbReference>
<dbReference type="GO" id="GO:0005525">
    <property type="term" value="F:GTP binding"/>
    <property type="evidence" value="ECO:0007669"/>
    <property type="project" value="UniProtKB-KW"/>
</dbReference>
<dbReference type="NCBIfam" id="TIGR01351">
    <property type="entry name" value="adk"/>
    <property type="match status" value="1"/>
</dbReference>
<comment type="function">
    <text evidence="7">Involved in maintaining the homeostasis of cellular nucleotides by catalyzing the interconversion of nucleoside phosphates. Has GTP:AMP phosphotransferase and ITP:AMP phosphotransferase activities.</text>
</comment>
<dbReference type="PROSITE" id="PS00113">
    <property type="entry name" value="ADENYLATE_KINASE"/>
    <property type="match status" value="1"/>
</dbReference>
<feature type="binding site" evidence="7">
    <location>
        <position position="159"/>
    </location>
    <ligand>
        <name>AMP</name>
        <dbReference type="ChEBI" id="CHEBI:456215"/>
    </ligand>
</feature>
<dbReference type="InterPro" id="IPR007862">
    <property type="entry name" value="Adenylate_kinase_lid-dom"/>
</dbReference>
<keyword evidence="10" id="KW-1185">Reference proteome</keyword>
<feature type="binding site" evidence="7">
    <location>
        <position position="115"/>
    </location>
    <ligand>
        <name>GTP</name>
        <dbReference type="ChEBI" id="CHEBI:37565"/>
    </ligand>
</feature>
<dbReference type="EnsemblMetazoa" id="XM_021060092.2">
    <property type="protein sequence ID" value="XP_020915751.1"/>
    <property type="gene ID" value="LOC110253214"/>
</dbReference>
<feature type="binding site" evidence="7">
    <location>
        <begin position="5"/>
        <end position="10"/>
    </location>
    <ligand>
        <name>GTP</name>
        <dbReference type="ChEBI" id="CHEBI:37565"/>
    </ligand>
</feature>
<dbReference type="EC" id="2.7.4.10" evidence="7"/>
<comment type="catalytic activity">
    <reaction evidence="7">
        <text>a ribonucleoside 5'-triphosphate + AMP = a ribonucleoside 5'-diphosphate + ADP</text>
        <dbReference type="Rhea" id="RHEA:13749"/>
        <dbReference type="ChEBI" id="CHEBI:57930"/>
        <dbReference type="ChEBI" id="CHEBI:61557"/>
        <dbReference type="ChEBI" id="CHEBI:456215"/>
        <dbReference type="ChEBI" id="CHEBI:456216"/>
        <dbReference type="EC" id="2.7.4.10"/>
    </reaction>
</comment>
<keyword evidence="4 7" id="KW-0418">Kinase</keyword>
<name>A0A913Y647_EXADI</name>
<dbReference type="GeneID" id="110253214"/>
<feature type="region of interest" description="LID" evidence="7">
    <location>
        <begin position="114"/>
        <end position="151"/>
    </location>
</feature>
<keyword evidence="6 7" id="KW-0342">GTP-binding</keyword>
<dbReference type="CDD" id="cd01428">
    <property type="entry name" value="ADK"/>
    <property type="match status" value="1"/>
</dbReference>
<dbReference type="GO" id="GO:0006172">
    <property type="term" value="P:ADP biosynthetic process"/>
    <property type="evidence" value="ECO:0007669"/>
    <property type="project" value="UniProtKB-UniRule"/>
</dbReference>
<feature type="binding site" evidence="7">
    <location>
        <position position="31"/>
    </location>
    <ligand>
        <name>AMP</name>
        <dbReference type="ChEBI" id="CHEBI:456215"/>
    </ligand>
</feature>
<proteinExistence type="inferred from homology"/>
<evidence type="ECO:0000256" key="7">
    <source>
        <dbReference type="HAMAP-Rule" id="MF_03169"/>
    </source>
</evidence>
<feature type="region of interest" description="NMPbind" evidence="7">
    <location>
        <begin position="25"/>
        <end position="54"/>
    </location>
</feature>
<dbReference type="SUPFAM" id="SSF52540">
    <property type="entry name" value="P-loop containing nucleoside triphosphate hydrolases"/>
    <property type="match status" value="1"/>
</dbReference>